<dbReference type="EMBL" id="HE616744">
    <property type="protein sequence ID" value="CCE91141.1"/>
    <property type="molecule type" value="Genomic_DNA"/>
</dbReference>
<proteinExistence type="predicted"/>
<name>G8ZRJ9_TORDE</name>
<dbReference type="HOGENOM" id="CLU_012632_0_0_1"/>
<feature type="compositionally biased region" description="Polar residues" evidence="1">
    <location>
        <begin position="341"/>
        <end position="355"/>
    </location>
</feature>
<dbReference type="InParanoid" id="G8ZRJ9"/>
<evidence type="ECO:0000256" key="1">
    <source>
        <dbReference type="SAM" id="MobiDB-lite"/>
    </source>
</evidence>
<gene>
    <name evidence="2" type="primary">TDEL0C02520</name>
    <name evidence="2" type="ORF">TDEL_0C02520</name>
</gene>
<feature type="compositionally biased region" description="Low complexity" evidence="1">
    <location>
        <begin position="793"/>
        <end position="805"/>
    </location>
</feature>
<feature type="region of interest" description="Disordered" evidence="1">
    <location>
        <begin position="776"/>
        <end position="877"/>
    </location>
</feature>
<organism evidence="2 3">
    <name type="scientific">Torulaspora delbrueckii</name>
    <name type="common">Yeast</name>
    <name type="synonym">Candida colliculosa</name>
    <dbReference type="NCBI Taxonomy" id="4950"/>
    <lineage>
        <taxon>Eukaryota</taxon>
        <taxon>Fungi</taxon>
        <taxon>Dikarya</taxon>
        <taxon>Ascomycota</taxon>
        <taxon>Saccharomycotina</taxon>
        <taxon>Saccharomycetes</taxon>
        <taxon>Saccharomycetales</taxon>
        <taxon>Saccharomycetaceae</taxon>
        <taxon>Torulaspora</taxon>
    </lineage>
</organism>
<dbReference type="FunCoup" id="G8ZRJ9">
    <property type="interactions" value="36"/>
</dbReference>
<dbReference type="Proteomes" id="UP000005627">
    <property type="component" value="Chromosome 3"/>
</dbReference>
<dbReference type="eggNOG" id="ENOG502R2RI">
    <property type="taxonomic scope" value="Eukaryota"/>
</dbReference>
<evidence type="ECO:0008006" key="4">
    <source>
        <dbReference type="Google" id="ProtNLM"/>
    </source>
</evidence>
<feature type="compositionally biased region" description="Low complexity" evidence="1">
    <location>
        <begin position="851"/>
        <end position="866"/>
    </location>
</feature>
<sequence>MILYTFCTFVALSWLCYRLYKFVTIPVIKIVSTLKVGTPPATKVSIDKISDKSITIHWENEPVTRKRGKRQSENISHFLLYLNNIQVAIFPNSPSFLYTCCLINGLESGKEYQLDFITVNNMGFINKLPSIYCMTKAVASPSANGRKNGKWRKNTLTSTASLADSTSNFTTPAYANLTSLKDLESYSIEDLKRILVCAQEDLHDVLSQQSSLLQDFQESKLQLDLEVDNLKNYWSHEIDLRKSLRSNIKSLENSKLLSDLKLEKIDKNIDQANAKILKMERDMENWSHQDQERLNKEVLRENYNKQLKLINENVESLSDRIKQCQREVTLQEDKNKELNSLKKNASSSQPKQTGVSEDMPLALPTLLKKLNEATMDKSGLLANSGEEYLSKLNPNSPVVKLVRDQLKLDQDLDSKWKSNKNKMSKRIETLQAMFSEISIANRRLRSNLIIQPYANADSNANTNTPPNSKSDSNVNLAAIANNINSSSNSSTNLNEKDANINSPPISHRSVIDNIGTVPIANSRSVDNSEANPHLILHNPSTYSSNEPMPSEMNNNAFSTGRPHTASLLANTNHMHQVFPWSSEQQQQQQVELEQAFEYDNASHLISGLQNIMYDETEYPESISNYSKGFTTDQLDNYWTNQGMGTNNYEAPSYPMNYTSYASNESYGPTVPFSTATGPRSPSTPPNLAPSQSLLAATLVEPSMANFGASLSMNHSESFHAVDSPASNSADGKQINRTLLHNALPLEAPLPSNEDGAHPQDTHVHLQAPSFNFMWHSPPSHSTASKTDTKHVRNASTASNGSNNSTWSKLNWRNWSPQAPPQSEEVIEETQSPPPIPRSASHKDAVPPVNTNGRRMSRLLSRSGMNSIFKLPSHEERK</sequence>
<evidence type="ECO:0000313" key="2">
    <source>
        <dbReference type="EMBL" id="CCE91141.1"/>
    </source>
</evidence>
<dbReference type="AlphaFoldDB" id="G8ZRJ9"/>
<protein>
    <recommendedName>
        <fullName evidence="4">Fibronectin type-III domain-containing protein</fullName>
    </recommendedName>
</protein>
<keyword evidence="3" id="KW-1185">Reference proteome</keyword>
<dbReference type="RefSeq" id="XP_003680352.1">
    <property type="nucleotide sequence ID" value="XM_003680304.1"/>
</dbReference>
<feature type="compositionally biased region" description="Polar residues" evidence="1">
    <location>
        <begin position="806"/>
        <end position="816"/>
    </location>
</feature>
<reference evidence="2 3" key="1">
    <citation type="journal article" date="2011" name="Proc. Natl. Acad. Sci. U.S.A.">
        <title>Evolutionary erosion of yeast sex chromosomes by mating-type switching accidents.</title>
        <authorList>
            <person name="Gordon J.L."/>
            <person name="Armisen D."/>
            <person name="Proux-Wera E."/>
            <person name="Oheigeartaigh S.S."/>
            <person name="Byrne K.P."/>
            <person name="Wolfe K.H."/>
        </authorList>
    </citation>
    <scope>NUCLEOTIDE SEQUENCE [LARGE SCALE GENOMIC DNA]</scope>
    <source>
        <strain evidence="3">ATCC 10662 / CBS 1146 / NBRC 0425 / NCYC 2629 / NRRL Y-866</strain>
    </source>
</reference>
<dbReference type="GeneID" id="11500476"/>
<evidence type="ECO:0000313" key="3">
    <source>
        <dbReference type="Proteomes" id="UP000005627"/>
    </source>
</evidence>
<dbReference type="OrthoDB" id="5572782at2759"/>
<feature type="region of interest" description="Disordered" evidence="1">
    <location>
        <begin position="335"/>
        <end position="357"/>
    </location>
</feature>
<dbReference type="KEGG" id="tdl:TDEL_0C02520"/>
<accession>G8ZRJ9</accession>